<dbReference type="Pfam" id="PF00440">
    <property type="entry name" value="TetR_N"/>
    <property type="match status" value="1"/>
</dbReference>
<keyword evidence="2 4" id="KW-0238">DNA-binding</keyword>
<protein>
    <submittedName>
        <fullName evidence="7">Regulatory protein, tetR family</fullName>
    </submittedName>
</protein>
<proteinExistence type="predicted"/>
<dbReference type="InterPro" id="IPR009057">
    <property type="entry name" value="Homeodomain-like_sf"/>
</dbReference>
<dbReference type="PANTHER" id="PTHR30055:SF234">
    <property type="entry name" value="HTH-TYPE TRANSCRIPTIONAL REGULATOR BETI"/>
    <property type="match status" value="1"/>
</dbReference>
<gene>
    <name evidence="7" type="ORF">Ga0074812_108208</name>
</gene>
<evidence type="ECO:0000256" key="1">
    <source>
        <dbReference type="ARBA" id="ARBA00023015"/>
    </source>
</evidence>
<feature type="region of interest" description="Disordered" evidence="5">
    <location>
        <begin position="1"/>
        <end position="36"/>
    </location>
</feature>
<evidence type="ECO:0000313" key="8">
    <source>
        <dbReference type="Proteomes" id="UP000198802"/>
    </source>
</evidence>
<accession>A0A0S4QP45</accession>
<evidence type="ECO:0000259" key="6">
    <source>
        <dbReference type="PROSITE" id="PS50977"/>
    </source>
</evidence>
<reference evidence="8" key="1">
    <citation type="submission" date="2015-11" db="EMBL/GenBank/DDBJ databases">
        <authorList>
            <person name="Varghese N."/>
        </authorList>
    </citation>
    <scope>NUCLEOTIDE SEQUENCE [LARGE SCALE GENOMIC DNA]</scope>
    <source>
        <strain evidence="8">DSM 45899</strain>
    </source>
</reference>
<keyword evidence="1" id="KW-0805">Transcription regulation</keyword>
<dbReference type="InterPro" id="IPR050109">
    <property type="entry name" value="HTH-type_TetR-like_transc_reg"/>
</dbReference>
<evidence type="ECO:0000256" key="3">
    <source>
        <dbReference type="ARBA" id="ARBA00023163"/>
    </source>
</evidence>
<dbReference type="Proteomes" id="UP000198802">
    <property type="component" value="Unassembled WGS sequence"/>
</dbReference>
<keyword evidence="3" id="KW-0804">Transcription</keyword>
<feature type="domain" description="HTH tetR-type" evidence="6">
    <location>
        <begin position="36"/>
        <end position="96"/>
    </location>
</feature>
<dbReference type="EMBL" id="FAOZ01000008">
    <property type="protein sequence ID" value="CUU56680.1"/>
    <property type="molecule type" value="Genomic_DNA"/>
</dbReference>
<dbReference type="GO" id="GO:0000976">
    <property type="term" value="F:transcription cis-regulatory region binding"/>
    <property type="evidence" value="ECO:0007669"/>
    <property type="project" value="TreeGrafter"/>
</dbReference>
<organism evidence="7 8">
    <name type="scientific">Parafrankia irregularis</name>
    <dbReference type="NCBI Taxonomy" id="795642"/>
    <lineage>
        <taxon>Bacteria</taxon>
        <taxon>Bacillati</taxon>
        <taxon>Actinomycetota</taxon>
        <taxon>Actinomycetes</taxon>
        <taxon>Frankiales</taxon>
        <taxon>Frankiaceae</taxon>
        <taxon>Parafrankia</taxon>
    </lineage>
</organism>
<dbReference type="InterPro" id="IPR001647">
    <property type="entry name" value="HTH_TetR"/>
</dbReference>
<name>A0A0S4QP45_9ACTN</name>
<dbReference type="PROSITE" id="PS50977">
    <property type="entry name" value="HTH_TETR_2"/>
    <property type="match status" value="1"/>
</dbReference>
<dbReference type="GO" id="GO:0003700">
    <property type="term" value="F:DNA-binding transcription factor activity"/>
    <property type="evidence" value="ECO:0007669"/>
    <property type="project" value="TreeGrafter"/>
</dbReference>
<dbReference type="PANTHER" id="PTHR30055">
    <property type="entry name" value="HTH-TYPE TRANSCRIPTIONAL REGULATOR RUTR"/>
    <property type="match status" value="1"/>
</dbReference>
<evidence type="ECO:0000256" key="2">
    <source>
        <dbReference type="ARBA" id="ARBA00023125"/>
    </source>
</evidence>
<keyword evidence="8" id="KW-1185">Reference proteome</keyword>
<dbReference type="AlphaFoldDB" id="A0A0S4QP45"/>
<dbReference type="RefSeq" id="WP_091277351.1">
    <property type="nucleotide sequence ID" value="NZ_FAOZ01000008.1"/>
</dbReference>
<dbReference type="PRINTS" id="PR00455">
    <property type="entry name" value="HTHTETR"/>
</dbReference>
<evidence type="ECO:0000256" key="5">
    <source>
        <dbReference type="SAM" id="MobiDB-lite"/>
    </source>
</evidence>
<dbReference type="Gene3D" id="1.10.357.10">
    <property type="entry name" value="Tetracycline Repressor, domain 2"/>
    <property type="match status" value="1"/>
</dbReference>
<evidence type="ECO:0000256" key="4">
    <source>
        <dbReference type="PROSITE-ProRule" id="PRU00335"/>
    </source>
</evidence>
<dbReference type="SUPFAM" id="SSF46689">
    <property type="entry name" value="Homeodomain-like"/>
    <property type="match status" value="1"/>
</dbReference>
<feature type="DNA-binding region" description="H-T-H motif" evidence="4">
    <location>
        <begin position="59"/>
        <end position="78"/>
    </location>
</feature>
<sequence length="220" mass="23775">MAPGSSGTESRPEPRPDDSDSAADGAGRARRPRGRAEVREALLDSAQRLIAQQGPSKVRLREIAEDADVNFGLVYQYLGTREELLRAVYQRVSARSATRFEHIDDLADAIDIFLTADDSVGRIMGWAALEGDPVDVFGPSPGLQQVASMMVRAARQDGLDLPEDEARLLAAFLQVVALGWRLFGSIGLTGAGVEATADVDRRVREWMRTLVESVVRGGAG</sequence>
<evidence type="ECO:0000313" key="7">
    <source>
        <dbReference type="EMBL" id="CUU56680.1"/>
    </source>
</evidence>